<protein>
    <submittedName>
        <fullName evidence="1">Uncharacterized protein</fullName>
    </submittedName>
</protein>
<dbReference type="EMBL" id="JACVVK020000022">
    <property type="protein sequence ID" value="KAK7503051.1"/>
    <property type="molecule type" value="Genomic_DNA"/>
</dbReference>
<dbReference type="AlphaFoldDB" id="A0ABD0LU66"/>
<evidence type="ECO:0000313" key="1">
    <source>
        <dbReference type="EMBL" id="KAK7503051.1"/>
    </source>
</evidence>
<accession>A0ABD0LU66</accession>
<gene>
    <name evidence="1" type="ORF">BaRGS_00005677</name>
</gene>
<organism evidence="1 2">
    <name type="scientific">Batillaria attramentaria</name>
    <dbReference type="NCBI Taxonomy" id="370345"/>
    <lineage>
        <taxon>Eukaryota</taxon>
        <taxon>Metazoa</taxon>
        <taxon>Spiralia</taxon>
        <taxon>Lophotrochozoa</taxon>
        <taxon>Mollusca</taxon>
        <taxon>Gastropoda</taxon>
        <taxon>Caenogastropoda</taxon>
        <taxon>Sorbeoconcha</taxon>
        <taxon>Cerithioidea</taxon>
        <taxon>Batillariidae</taxon>
        <taxon>Batillaria</taxon>
    </lineage>
</organism>
<reference evidence="1 2" key="1">
    <citation type="journal article" date="2023" name="Sci. Data">
        <title>Genome assembly of the Korean intertidal mud-creeper Batillaria attramentaria.</title>
        <authorList>
            <person name="Patra A.K."/>
            <person name="Ho P.T."/>
            <person name="Jun S."/>
            <person name="Lee S.J."/>
            <person name="Kim Y."/>
            <person name="Won Y.J."/>
        </authorList>
    </citation>
    <scope>NUCLEOTIDE SEQUENCE [LARGE SCALE GENOMIC DNA]</scope>
    <source>
        <strain evidence="1">Wonlab-2016</strain>
    </source>
</reference>
<evidence type="ECO:0000313" key="2">
    <source>
        <dbReference type="Proteomes" id="UP001519460"/>
    </source>
</evidence>
<comment type="caution">
    <text evidence="1">The sequence shown here is derived from an EMBL/GenBank/DDBJ whole genome shotgun (WGS) entry which is preliminary data.</text>
</comment>
<keyword evidence="2" id="KW-1185">Reference proteome</keyword>
<name>A0ABD0LU66_9CAEN</name>
<dbReference type="Proteomes" id="UP001519460">
    <property type="component" value="Unassembled WGS sequence"/>
</dbReference>
<sequence length="93" mass="10303">MSSAPLMRFDSGYLSIVDVSRIPSRDGGNRKTKILSHAMVNGKTKRFFCGMETTEAEIMARCIESPKMKKDNYCFDDGTAICGYCNAKAFACL</sequence>
<proteinExistence type="predicted"/>